<dbReference type="PANTHER" id="PTHR43106">
    <property type="entry name" value="DEHYDROGENASE-RELATED"/>
    <property type="match status" value="1"/>
</dbReference>
<dbReference type="Gene3D" id="3.50.50.60">
    <property type="entry name" value="FAD/NAD(P)-binding domain"/>
    <property type="match status" value="2"/>
</dbReference>
<feature type="domain" description="FAD-dependent protein C-terminal" evidence="1">
    <location>
        <begin position="278"/>
        <end position="442"/>
    </location>
</feature>
<dbReference type="InterPro" id="IPR049516">
    <property type="entry name" value="FAD-depend_C"/>
</dbReference>
<dbReference type="KEGG" id="saca:FFV09_12870"/>
<dbReference type="EMBL" id="CP041217">
    <property type="protein sequence ID" value="QDH21657.1"/>
    <property type="molecule type" value="Genomic_DNA"/>
</dbReference>
<gene>
    <name evidence="2" type="ORF">FFV09_12870</name>
</gene>
<proteinExistence type="predicted"/>
<accession>A0A4Y6UZJ0</accession>
<evidence type="ECO:0000259" key="1">
    <source>
        <dbReference type="Pfam" id="PF21688"/>
    </source>
</evidence>
<evidence type="ECO:0000313" key="3">
    <source>
        <dbReference type="Proteomes" id="UP000316968"/>
    </source>
</evidence>
<name>A0A4Y6UZJ0_SACBS</name>
<evidence type="ECO:0000313" key="2">
    <source>
        <dbReference type="EMBL" id="QDH21657.1"/>
    </source>
</evidence>
<dbReference type="PANTHER" id="PTHR43106:SF1">
    <property type="entry name" value="DEHYDROGENASE-RELATED"/>
    <property type="match status" value="1"/>
</dbReference>
<dbReference type="RefSeq" id="WP_141448202.1">
    <property type="nucleotide sequence ID" value="NZ_CBCSAZ010000007.1"/>
</dbReference>
<dbReference type="PIRSF" id="PIRSF038984">
    <property type="entry name" value="FAD_binding_protein"/>
    <property type="match status" value="1"/>
</dbReference>
<dbReference type="InterPro" id="IPR028348">
    <property type="entry name" value="FAD-binding_protein"/>
</dbReference>
<dbReference type="InterPro" id="IPR036188">
    <property type="entry name" value="FAD/NAD-bd_sf"/>
</dbReference>
<dbReference type="OrthoDB" id="9762921at2"/>
<dbReference type="AlphaFoldDB" id="A0A4Y6UZJ0"/>
<dbReference type="Proteomes" id="UP000316968">
    <property type="component" value="Chromosome"/>
</dbReference>
<organism evidence="2 3">
    <name type="scientific">Saccharibacillus brassicae</name>
    <dbReference type="NCBI Taxonomy" id="2583377"/>
    <lineage>
        <taxon>Bacteria</taxon>
        <taxon>Bacillati</taxon>
        <taxon>Bacillota</taxon>
        <taxon>Bacilli</taxon>
        <taxon>Bacillales</taxon>
        <taxon>Paenibacillaceae</taxon>
        <taxon>Saccharibacillus</taxon>
    </lineage>
</organism>
<protein>
    <submittedName>
        <fullName evidence="2">NAD(P)/FAD-dependent oxidoreductase</fullName>
    </submittedName>
</protein>
<dbReference type="SUPFAM" id="SSF51905">
    <property type="entry name" value="FAD/NAD(P)-binding domain"/>
    <property type="match status" value="1"/>
</dbReference>
<reference evidence="2 3" key="1">
    <citation type="submission" date="2019-06" db="EMBL/GenBank/DDBJ databases">
        <title>Saccharibacillus brassicae sp. nov., an endophytic bacterium isolated from Chinese cabbage seeds (Brassica pekinensis).</title>
        <authorList>
            <person name="Jiang L."/>
            <person name="Lee J."/>
            <person name="Kim S.W."/>
        </authorList>
    </citation>
    <scope>NUCLEOTIDE SEQUENCE [LARGE SCALE GENOMIC DNA]</scope>
    <source>
        <strain evidence="3">KCTC 43072 / ATSA2</strain>
    </source>
</reference>
<sequence>MTDSLTFENIERNAAESNRYDCIIVGAGPAGIFASYELTRQAPDWKVLLVDKGHDIYKRRCPILENKVQFCPPAAGRKEFAGCLPACSITAGFGGAGAYSDGKFNITTEFGGWMTDYLAPSQVLDLIQYVDSINLEHGATESITDPTTDTIRDIEQKAYSAGLKLLRAQVRHLGTEQNLEILKSIFEYLKPRVEMKYKAEVDDLITVKEGGEHTVTGIRLKNGEEYHAPRVMIAPGRDGSAWLADVFKKRRLKLTNNQVDVGVRVETSDVVMRQINEHLYEGKFVFNTSVGTRVRTFCSNPSGHVVVENHSGVMAANGHSYKDPALGSRNTNFALLVSHKFTEPFDKPNEYAREICERANDLSSGGVIVQKYGDILRGRRSTPDRIREGFLEPTLKEAVPGDLGLVLPYNTMKSLIEMVEALEKVTPGIASEHTLFYGVEAKFYSARPKLDETLETEIHGLYCGGDGAGITRGLAQAGAAGVHVARGMVKKAAAGGRPAAERTLA</sequence>
<keyword evidence="3" id="KW-1185">Reference proteome</keyword>
<dbReference type="Pfam" id="PF21688">
    <property type="entry name" value="FAD-depend_C"/>
    <property type="match status" value="1"/>
</dbReference>